<gene>
    <name evidence="7" type="ORF">QYE76_010520</name>
</gene>
<dbReference type="Gene3D" id="2.40.330.10">
    <property type="entry name" value="DNA-binding pseudobarrel domain"/>
    <property type="match status" value="1"/>
</dbReference>
<evidence type="ECO:0000313" key="8">
    <source>
        <dbReference type="Proteomes" id="UP001231189"/>
    </source>
</evidence>
<evidence type="ECO:0000256" key="2">
    <source>
        <dbReference type="ARBA" id="ARBA00023015"/>
    </source>
</evidence>
<feature type="region of interest" description="Disordered" evidence="6">
    <location>
        <begin position="1"/>
        <end position="64"/>
    </location>
</feature>
<keyword evidence="5" id="KW-0539">Nucleus</keyword>
<comment type="caution">
    <text evidence="7">The sequence shown here is derived from an EMBL/GenBank/DDBJ whole genome shotgun (WGS) entry which is preliminary data.</text>
</comment>
<proteinExistence type="predicted"/>
<evidence type="ECO:0000256" key="1">
    <source>
        <dbReference type="ARBA" id="ARBA00004123"/>
    </source>
</evidence>
<accession>A0AAD8TXD2</accession>
<evidence type="ECO:0000313" key="7">
    <source>
        <dbReference type="EMBL" id="KAK1693823.1"/>
    </source>
</evidence>
<dbReference type="GO" id="GO:0003677">
    <property type="term" value="F:DNA binding"/>
    <property type="evidence" value="ECO:0007669"/>
    <property type="project" value="UniProtKB-KW"/>
</dbReference>
<dbReference type="AlphaFoldDB" id="A0AAD8TXD2"/>
<keyword evidence="4" id="KW-0804">Transcription</keyword>
<evidence type="ECO:0000256" key="5">
    <source>
        <dbReference type="ARBA" id="ARBA00023242"/>
    </source>
</evidence>
<keyword evidence="3" id="KW-0238">DNA-binding</keyword>
<dbReference type="InterPro" id="IPR015300">
    <property type="entry name" value="DNA-bd_pseudobarrel_sf"/>
</dbReference>
<dbReference type="EMBL" id="JAUUTY010000001">
    <property type="protein sequence ID" value="KAK1693823.1"/>
    <property type="molecule type" value="Genomic_DNA"/>
</dbReference>
<comment type="subcellular location">
    <subcellularLocation>
        <location evidence="1">Nucleus</location>
    </subcellularLocation>
</comment>
<feature type="compositionally biased region" description="Polar residues" evidence="6">
    <location>
        <begin position="40"/>
        <end position="49"/>
    </location>
</feature>
<dbReference type="SUPFAM" id="SSF101936">
    <property type="entry name" value="DNA-binding pseudobarrel domain"/>
    <property type="match status" value="1"/>
</dbReference>
<evidence type="ECO:0000256" key="6">
    <source>
        <dbReference type="SAM" id="MobiDB-lite"/>
    </source>
</evidence>
<evidence type="ECO:0000256" key="4">
    <source>
        <dbReference type="ARBA" id="ARBA00023163"/>
    </source>
</evidence>
<dbReference type="Proteomes" id="UP001231189">
    <property type="component" value="Unassembled WGS sequence"/>
</dbReference>
<reference evidence="7" key="1">
    <citation type="submission" date="2023-07" db="EMBL/GenBank/DDBJ databases">
        <title>A chromosome-level genome assembly of Lolium multiflorum.</title>
        <authorList>
            <person name="Chen Y."/>
            <person name="Copetti D."/>
            <person name="Kolliker R."/>
            <person name="Studer B."/>
        </authorList>
    </citation>
    <scope>NUCLEOTIDE SEQUENCE</scope>
    <source>
        <strain evidence="7">02402/16</strain>
        <tissue evidence="7">Leaf</tissue>
    </source>
</reference>
<feature type="compositionally biased region" description="Low complexity" evidence="6">
    <location>
        <begin position="97"/>
        <end position="112"/>
    </location>
</feature>
<organism evidence="7 8">
    <name type="scientific">Lolium multiflorum</name>
    <name type="common">Italian ryegrass</name>
    <name type="synonym">Lolium perenne subsp. multiflorum</name>
    <dbReference type="NCBI Taxonomy" id="4521"/>
    <lineage>
        <taxon>Eukaryota</taxon>
        <taxon>Viridiplantae</taxon>
        <taxon>Streptophyta</taxon>
        <taxon>Embryophyta</taxon>
        <taxon>Tracheophyta</taxon>
        <taxon>Spermatophyta</taxon>
        <taxon>Magnoliopsida</taxon>
        <taxon>Liliopsida</taxon>
        <taxon>Poales</taxon>
        <taxon>Poaceae</taxon>
        <taxon>BOP clade</taxon>
        <taxon>Pooideae</taxon>
        <taxon>Poodae</taxon>
        <taxon>Poeae</taxon>
        <taxon>Poeae Chloroplast Group 2 (Poeae type)</taxon>
        <taxon>Loliodinae</taxon>
        <taxon>Loliinae</taxon>
        <taxon>Lolium</taxon>
    </lineage>
</organism>
<feature type="region of interest" description="Disordered" evidence="6">
    <location>
        <begin position="81"/>
        <end position="129"/>
    </location>
</feature>
<name>A0AAD8TXD2_LOLMU</name>
<evidence type="ECO:0000256" key="3">
    <source>
        <dbReference type="ARBA" id="ARBA00023125"/>
    </source>
</evidence>
<protein>
    <submittedName>
        <fullName evidence="7">Uncharacterized protein</fullName>
    </submittedName>
</protein>
<keyword evidence="8" id="KW-1185">Reference proteome</keyword>
<dbReference type="GO" id="GO:0005634">
    <property type="term" value="C:nucleus"/>
    <property type="evidence" value="ECO:0007669"/>
    <property type="project" value="UniProtKB-SubCell"/>
</dbReference>
<keyword evidence="2" id="KW-0805">Transcription regulation</keyword>
<sequence length="312" mass="33743">MAVSELKIAKKRVWNRKEDELSRQAPVNGAVDRTLGRPGRSTSRSTGLQTGPCWPGSDQELTPTGAVTKPHRLAAGHQAGLTGFLAGPTGHPSGLTGPQAGRAGAQAGLPGAVTGPAGPQAGSTGLWAGQAAAGSDSSATKTSVAAVISAVPSAFTLQVRAMGWKADIYYDYLGMRTGKPFDEPIKWRLSRSATPIEYQVWESAIDDGFERCKAVNSTFGGQLEFDIAYRRVDHELAERQWKVQLQWTGQRVGFIKSWSEFCDRIMQHVDDTLVFTPQDEGFKVAVFRKETSVSSVFGCNRHREGPFADPRH</sequence>